<feature type="compositionally biased region" description="Low complexity" evidence="1">
    <location>
        <begin position="152"/>
        <end position="163"/>
    </location>
</feature>
<dbReference type="AlphaFoldDB" id="A0A2R6Q8T5"/>
<reference evidence="3" key="2">
    <citation type="journal article" date="2018" name="BMC Genomics">
        <title>A manually annotated Actinidia chinensis var. chinensis (kiwifruit) genome highlights the challenges associated with draft genomes and gene prediction in plants.</title>
        <authorList>
            <person name="Pilkington S.M."/>
            <person name="Crowhurst R."/>
            <person name="Hilario E."/>
            <person name="Nardozza S."/>
            <person name="Fraser L."/>
            <person name="Peng Y."/>
            <person name="Gunaseelan K."/>
            <person name="Simpson R."/>
            <person name="Tahir J."/>
            <person name="Deroles S.C."/>
            <person name="Templeton K."/>
            <person name="Luo Z."/>
            <person name="Davy M."/>
            <person name="Cheng C."/>
            <person name="McNeilage M."/>
            <person name="Scaglione D."/>
            <person name="Liu Y."/>
            <person name="Zhang Q."/>
            <person name="Datson P."/>
            <person name="De Silva N."/>
            <person name="Gardiner S.E."/>
            <person name="Bassett H."/>
            <person name="Chagne D."/>
            <person name="McCallum J."/>
            <person name="Dzierzon H."/>
            <person name="Deng C."/>
            <person name="Wang Y.Y."/>
            <person name="Barron L."/>
            <person name="Manako K."/>
            <person name="Bowen J."/>
            <person name="Foster T.M."/>
            <person name="Erridge Z.A."/>
            <person name="Tiffin H."/>
            <person name="Waite C.N."/>
            <person name="Davies K.M."/>
            <person name="Grierson E.P."/>
            <person name="Laing W.A."/>
            <person name="Kirk R."/>
            <person name="Chen X."/>
            <person name="Wood M."/>
            <person name="Montefiori M."/>
            <person name="Brummell D.A."/>
            <person name="Schwinn K.E."/>
            <person name="Catanach A."/>
            <person name="Fullerton C."/>
            <person name="Li D."/>
            <person name="Meiyalaghan S."/>
            <person name="Nieuwenhuizen N."/>
            <person name="Read N."/>
            <person name="Prakash R."/>
            <person name="Hunter D."/>
            <person name="Zhang H."/>
            <person name="McKenzie M."/>
            <person name="Knabel M."/>
            <person name="Harris A."/>
            <person name="Allan A.C."/>
            <person name="Gleave A."/>
            <person name="Chen A."/>
            <person name="Janssen B.J."/>
            <person name="Plunkett B."/>
            <person name="Ampomah-Dwamena C."/>
            <person name="Voogd C."/>
            <person name="Leif D."/>
            <person name="Lafferty D."/>
            <person name="Souleyre E.J.F."/>
            <person name="Varkonyi-Gasic E."/>
            <person name="Gambi F."/>
            <person name="Hanley J."/>
            <person name="Yao J.L."/>
            <person name="Cheung J."/>
            <person name="David K.M."/>
            <person name="Warren B."/>
            <person name="Marsh K."/>
            <person name="Snowden K.C."/>
            <person name="Lin-Wang K."/>
            <person name="Brian L."/>
            <person name="Martinez-Sanchez M."/>
            <person name="Wang M."/>
            <person name="Ileperuma N."/>
            <person name="Macnee N."/>
            <person name="Campin R."/>
            <person name="McAtee P."/>
            <person name="Drummond R.S.M."/>
            <person name="Espley R.V."/>
            <person name="Ireland H.S."/>
            <person name="Wu R."/>
            <person name="Atkinson R.G."/>
            <person name="Karunairetnam S."/>
            <person name="Bulley S."/>
            <person name="Chunkath S."/>
            <person name="Hanley Z."/>
            <person name="Storey R."/>
            <person name="Thrimawithana A.H."/>
            <person name="Thomson S."/>
            <person name="David C."/>
            <person name="Testolin R."/>
            <person name="Huang H."/>
            <person name="Hellens R.P."/>
            <person name="Schaffer R.J."/>
        </authorList>
    </citation>
    <scope>NUCLEOTIDE SEQUENCE [LARGE SCALE GENOMIC DNA]</scope>
    <source>
        <strain evidence="3">cv. Red5</strain>
    </source>
</reference>
<keyword evidence="3" id="KW-1185">Reference proteome</keyword>
<reference evidence="2 3" key="1">
    <citation type="submission" date="2017-07" db="EMBL/GenBank/DDBJ databases">
        <title>An improved, manually edited Actinidia chinensis var. chinensis (kiwifruit) genome highlights the challenges associated with draft genomes and gene prediction in plants.</title>
        <authorList>
            <person name="Pilkington S."/>
            <person name="Crowhurst R."/>
            <person name="Hilario E."/>
            <person name="Nardozza S."/>
            <person name="Fraser L."/>
            <person name="Peng Y."/>
            <person name="Gunaseelan K."/>
            <person name="Simpson R."/>
            <person name="Tahir J."/>
            <person name="Deroles S."/>
            <person name="Templeton K."/>
            <person name="Luo Z."/>
            <person name="Davy M."/>
            <person name="Cheng C."/>
            <person name="Mcneilage M."/>
            <person name="Scaglione D."/>
            <person name="Liu Y."/>
            <person name="Zhang Q."/>
            <person name="Datson P."/>
            <person name="De Silva N."/>
            <person name="Gardiner S."/>
            <person name="Bassett H."/>
            <person name="Chagne D."/>
            <person name="Mccallum J."/>
            <person name="Dzierzon H."/>
            <person name="Deng C."/>
            <person name="Wang Y.-Y."/>
            <person name="Barron N."/>
            <person name="Manako K."/>
            <person name="Bowen J."/>
            <person name="Foster T."/>
            <person name="Erridge Z."/>
            <person name="Tiffin H."/>
            <person name="Waite C."/>
            <person name="Davies K."/>
            <person name="Grierson E."/>
            <person name="Laing W."/>
            <person name="Kirk R."/>
            <person name="Chen X."/>
            <person name="Wood M."/>
            <person name="Montefiori M."/>
            <person name="Brummell D."/>
            <person name="Schwinn K."/>
            <person name="Catanach A."/>
            <person name="Fullerton C."/>
            <person name="Li D."/>
            <person name="Meiyalaghan S."/>
            <person name="Nieuwenhuizen N."/>
            <person name="Read N."/>
            <person name="Prakash R."/>
            <person name="Hunter D."/>
            <person name="Zhang H."/>
            <person name="Mckenzie M."/>
            <person name="Knabel M."/>
            <person name="Harris A."/>
            <person name="Allan A."/>
            <person name="Chen A."/>
            <person name="Janssen B."/>
            <person name="Plunkett B."/>
            <person name="Dwamena C."/>
            <person name="Voogd C."/>
            <person name="Leif D."/>
            <person name="Lafferty D."/>
            <person name="Souleyre E."/>
            <person name="Varkonyi-Gasic E."/>
            <person name="Gambi F."/>
            <person name="Hanley J."/>
            <person name="Yao J.-L."/>
            <person name="Cheung J."/>
            <person name="David K."/>
            <person name="Warren B."/>
            <person name="Marsh K."/>
            <person name="Snowden K."/>
            <person name="Lin-Wang K."/>
            <person name="Brian L."/>
            <person name="Martinez-Sanchez M."/>
            <person name="Wang M."/>
            <person name="Ileperuma N."/>
            <person name="Macnee N."/>
            <person name="Campin R."/>
            <person name="Mcatee P."/>
            <person name="Drummond R."/>
            <person name="Espley R."/>
            <person name="Ireland H."/>
            <person name="Wu R."/>
            <person name="Atkinson R."/>
            <person name="Karunairetnam S."/>
            <person name="Bulley S."/>
            <person name="Chunkath S."/>
            <person name="Hanley Z."/>
            <person name="Storey R."/>
            <person name="Thrimawithana A."/>
            <person name="Thomson S."/>
            <person name="David C."/>
            <person name="Testolin R."/>
        </authorList>
    </citation>
    <scope>NUCLEOTIDE SEQUENCE [LARGE SCALE GENOMIC DNA]</scope>
    <source>
        <strain evidence="3">cv. Red5</strain>
        <tissue evidence="2">Young leaf</tissue>
    </source>
</reference>
<dbReference type="Proteomes" id="UP000241394">
    <property type="component" value="Chromosome LG18"/>
</dbReference>
<protein>
    <submittedName>
        <fullName evidence="2">DNA double-strand break repair Rad50 ATPase</fullName>
    </submittedName>
</protein>
<feature type="region of interest" description="Disordered" evidence="1">
    <location>
        <begin position="1"/>
        <end position="43"/>
    </location>
</feature>
<organism evidence="2 3">
    <name type="scientific">Actinidia chinensis var. chinensis</name>
    <name type="common">Chinese soft-hair kiwi</name>
    <dbReference type="NCBI Taxonomy" id="1590841"/>
    <lineage>
        <taxon>Eukaryota</taxon>
        <taxon>Viridiplantae</taxon>
        <taxon>Streptophyta</taxon>
        <taxon>Embryophyta</taxon>
        <taxon>Tracheophyta</taxon>
        <taxon>Spermatophyta</taxon>
        <taxon>Magnoliopsida</taxon>
        <taxon>eudicotyledons</taxon>
        <taxon>Gunneridae</taxon>
        <taxon>Pentapetalae</taxon>
        <taxon>asterids</taxon>
        <taxon>Ericales</taxon>
        <taxon>Actinidiaceae</taxon>
        <taxon>Actinidia</taxon>
    </lineage>
</organism>
<evidence type="ECO:0000313" key="2">
    <source>
        <dbReference type="EMBL" id="PSS04305.1"/>
    </source>
</evidence>
<sequence length="201" mass="23205">MVCTNNASYLNEEEGSSRVSRKSKGKRRVFESEGPEAKKRKDEVRKEIAKWKKSLEGRKVTCERMVSKMEGSDAEAKEVVKILKDSGLSFFFELYMWEMIREFRTVTSKRNMTFGKMITQLCIKAKVKLIVSDLMVPLEVGPIMIGSDNKSRSMSRSATSSTSIEEPKSKDLRTRIDEWFCKLLCCQTEVAKEQKKDYNRL</sequence>
<feature type="compositionally biased region" description="Basic and acidic residues" evidence="1">
    <location>
        <begin position="28"/>
        <end position="43"/>
    </location>
</feature>
<evidence type="ECO:0000256" key="1">
    <source>
        <dbReference type="SAM" id="MobiDB-lite"/>
    </source>
</evidence>
<name>A0A2R6Q8T5_ACTCC</name>
<dbReference type="OrthoDB" id="1700730at2759"/>
<dbReference type="Gramene" id="PSS04305">
    <property type="protein sequence ID" value="PSS04305"/>
    <property type="gene ID" value="CEY00_Acc20154"/>
</dbReference>
<feature type="region of interest" description="Disordered" evidence="1">
    <location>
        <begin position="149"/>
        <end position="169"/>
    </location>
</feature>
<proteinExistence type="predicted"/>
<dbReference type="EMBL" id="NKQK01000018">
    <property type="protein sequence ID" value="PSS04305.1"/>
    <property type="molecule type" value="Genomic_DNA"/>
</dbReference>
<comment type="caution">
    <text evidence="2">The sequence shown here is derived from an EMBL/GenBank/DDBJ whole genome shotgun (WGS) entry which is preliminary data.</text>
</comment>
<gene>
    <name evidence="2" type="ORF">CEY00_Acc20154</name>
</gene>
<accession>A0A2R6Q8T5</accession>
<dbReference type="InParanoid" id="A0A2R6Q8T5"/>
<evidence type="ECO:0000313" key="3">
    <source>
        <dbReference type="Proteomes" id="UP000241394"/>
    </source>
</evidence>